<protein>
    <submittedName>
        <fullName evidence="1">Flavin reductase family protein</fullName>
    </submittedName>
</protein>
<dbReference type="PANTHER" id="PTHR43567:SF5">
    <property type="entry name" value="HYPOTHETICAL CYTOSOLIC PROTEIN"/>
    <property type="match status" value="1"/>
</dbReference>
<dbReference type="Proteomes" id="UP001529275">
    <property type="component" value="Unassembled WGS sequence"/>
</dbReference>
<dbReference type="Gene3D" id="2.30.110.10">
    <property type="entry name" value="Electron Transport, Fmn-binding Protein, Chain A"/>
    <property type="match status" value="1"/>
</dbReference>
<dbReference type="EMBL" id="JAUDCK010000016">
    <property type="protein sequence ID" value="MDM8195835.1"/>
    <property type="molecule type" value="Genomic_DNA"/>
</dbReference>
<keyword evidence="2" id="KW-1185">Reference proteome</keyword>
<dbReference type="PANTHER" id="PTHR43567">
    <property type="entry name" value="FLAVOREDOXIN-RELATED-RELATED"/>
    <property type="match status" value="1"/>
</dbReference>
<evidence type="ECO:0000313" key="2">
    <source>
        <dbReference type="Proteomes" id="UP001529275"/>
    </source>
</evidence>
<evidence type="ECO:0000313" key="1">
    <source>
        <dbReference type="EMBL" id="MDM8195835.1"/>
    </source>
</evidence>
<reference evidence="1 2" key="2">
    <citation type="submission" date="2023-06" db="EMBL/GenBank/DDBJ databases">
        <authorList>
            <person name="Zeman M."/>
            <person name="Kubasova T."/>
            <person name="Jahodarova E."/>
            <person name="Nykrynova M."/>
            <person name="Rychlik I."/>
        </authorList>
    </citation>
    <scope>NUCLEOTIDE SEQUENCE [LARGE SCALE GENOMIC DNA]</scope>
    <source>
        <strain evidence="1 2">ET341</strain>
    </source>
</reference>
<sequence length="168" mass="19588">MAFEKIDINTLDMNAFQAIGKDWMLITAGDHQKVNTMTASWGGMGVLWGQNVVYAFIRPQRYTKQFVDQQECFSLSFFDGYKKELSVLGTVSGRDQDKINHVHFHTTYIDGVPTFEEAHLVFIVEKIYEDDIKPENFKDISLDTKWYPDQDYHRVYIAKIKGVYVQRT</sequence>
<proteinExistence type="predicted"/>
<dbReference type="SUPFAM" id="SSF50475">
    <property type="entry name" value="FMN-binding split barrel"/>
    <property type="match status" value="1"/>
</dbReference>
<dbReference type="RefSeq" id="WP_289527648.1">
    <property type="nucleotide sequence ID" value="NZ_JAUDCK010000016.1"/>
</dbReference>
<comment type="caution">
    <text evidence="1">The sequence shown here is derived from an EMBL/GenBank/DDBJ whole genome shotgun (WGS) entry which is preliminary data.</text>
</comment>
<reference evidence="2" key="1">
    <citation type="submission" date="2023-06" db="EMBL/GenBank/DDBJ databases">
        <title>Identification and characterization of horizontal gene transfer across gut microbiota members of farm animals based on homology search.</title>
        <authorList>
            <person name="Zeman M."/>
            <person name="Kubasova T."/>
            <person name="Jahodarova E."/>
            <person name="Nykrynova M."/>
            <person name="Rychlik I."/>
        </authorList>
    </citation>
    <scope>NUCLEOTIDE SEQUENCE [LARGE SCALE GENOMIC DNA]</scope>
    <source>
        <strain evidence="2">ET341</strain>
    </source>
</reference>
<organism evidence="1 2">
    <name type="scientific">Massilimicrobiota timonensis</name>
    <dbReference type="NCBI Taxonomy" id="1776392"/>
    <lineage>
        <taxon>Bacteria</taxon>
        <taxon>Bacillati</taxon>
        <taxon>Bacillota</taxon>
        <taxon>Erysipelotrichia</taxon>
        <taxon>Erysipelotrichales</taxon>
        <taxon>Erysipelotrichaceae</taxon>
        <taxon>Massilimicrobiota</taxon>
    </lineage>
</organism>
<accession>A0ABT7UI67</accession>
<dbReference type="InterPro" id="IPR052174">
    <property type="entry name" value="Flavoredoxin"/>
</dbReference>
<name>A0ABT7UI67_9FIRM</name>
<gene>
    <name evidence="1" type="ORF">QUV98_05830</name>
</gene>
<dbReference type="InterPro" id="IPR012349">
    <property type="entry name" value="Split_barrel_FMN-bd"/>
</dbReference>